<keyword evidence="8" id="KW-1185">Reference proteome</keyword>
<keyword evidence="3 6" id="KW-0812">Transmembrane</keyword>
<comment type="subcellular location">
    <subcellularLocation>
        <location evidence="1">Cell membrane</location>
        <topology evidence="1">Multi-pass membrane protein</topology>
    </subcellularLocation>
</comment>
<dbReference type="InterPro" id="IPR050367">
    <property type="entry name" value="APC_superfamily"/>
</dbReference>
<dbReference type="GO" id="GO:0022857">
    <property type="term" value="F:transmembrane transporter activity"/>
    <property type="evidence" value="ECO:0007669"/>
    <property type="project" value="InterPro"/>
</dbReference>
<keyword evidence="5 6" id="KW-0472">Membrane</keyword>
<dbReference type="AlphaFoldDB" id="C5CHV2"/>
<sequence length="430" mass="46352">MGEKKSIGLWSAVSIGVGGMVGAGIFSILGTACQIGGNAVYLSFVIAGIVALFSTYSYAKLGAKYPSAGGPVEFLVRSFGSGILSGGFNILLWIGYILALSLYARAFAAYALTFFPDAPSMLLNIFATGIILLFVFVNFIGSKAVGRSELFIVTIKVGILVLFAIAGFFFIKPELLSPSRFPPVNNILFAAAIVFLAYEGFGLITNAAEDMKDPAKTLPRALYLSVFIVIMIYVGVSLAVIGNLPLPEIVRAKDYALAEAAKPFLGSIGFTIIAIAALFSTASAINATLYGGANVSYIIAKEGELPKYFEKKVWGRGIEGLFITAGLVILFANLFDLSKIAMVGSASFLLVYAAVNIGHLRLRKETHGNLILIWLAIIGNLVSFSILVRYLLSHSLLTLVFLMIILFFSFTGEWLYRKCTKREIKVRKNV</sequence>
<proteinExistence type="predicted"/>
<feature type="transmembrane region" description="Helical" evidence="6">
    <location>
        <begin position="7"/>
        <end position="29"/>
    </location>
</feature>
<keyword evidence="4 6" id="KW-1133">Transmembrane helix</keyword>
<feature type="transmembrane region" description="Helical" evidence="6">
    <location>
        <begin position="41"/>
        <end position="59"/>
    </location>
</feature>
<evidence type="ECO:0000256" key="4">
    <source>
        <dbReference type="ARBA" id="ARBA00022989"/>
    </source>
</evidence>
<feature type="transmembrane region" description="Helical" evidence="6">
    <location>
        <begin position="121"/>
        <end position="141"/>
    </location>
</feature>
<dbReference type="Pfam" id="PF13520">
    <property type="entry name" value="AA_permease_2"/>
    <property type="match status" value="1"/>
</dbReference>
<evidence type="ECO:0000256" key="3">
    <source>
        <dbReference type="ARBA" id="ARBA00022692"/>
    </source>
</evidence>
<feature type="transmembrane region" description="Helical" evidence="6">
    <location>
        <begin position="150"/>
        <end position="171"/>
    </location>
</feature>
<dbReference type="KEGG" id="kol:Kole_0120"/>
<feature type="transmembrane region" description="Helical" evidence="6">
    <location>
        <begin position="396"/>
        <end position="416"/>
    </location>
</feature>
<dbReference type="Proteomes" id="UP000002382">
    <property type="component" value="Chromosome"/>
</dbReference>
<dbReference type="PROSITE" id="PS51257">
    <property type="entry name" value="PROKAR_LIPOPROTEIN"/>
    <property type="match status" value="1"/>
</dbReference>
<feature type="transmembrane region" description="Helical" evidence="6">
    <location>
        <begin position="264"/>
        <end position="292"/>
    </location>
</feature>
<reference evidence="7" key="1">
    <citation type="submission" date="2009-06" db="EMBL/GenBank/DDBJ databases">
        <title>Complete sequence of Thermotogales bacterium TBF 19.5.1.</title>
        <authorList>
            <consortium name="US DOE Joint Genome Institute"/>
            <person name="Lucas S."/>
            <person name="Copeland A."/>
            <person name="Lapidus A."/>
            <person name="Glavina del Rio T."/>
            <person name="Tice H."/>
            <person name="Bruce D."/>
            <person name="Goodwin L."/>
            <person name="Pitluck S."/>
            <person name="Chertkov O."/>
            <person name="Brettin T."/>
            <person name="Detter J.C."/>
            <person name="Han C."/>
            <person name="Schmutz J."/>
            <person name="Larimer F."/>
            <person name="Land M."/>
            <person name="Hauser L."/>
            <person name="Kyrpides N."/>
            <person name="Ovchinnikova G."/>
            <person name="Noll K."/>
        </authorList>
    </citation>
    <scope>NUCLEOTIDE SEQUENCE [LARGE SCALE GENOMIC DNA]</scope>
    <source>
        <strain evidence="7">TBF 19.5.1</strain>
    </source>
</reference>
<feature type="transmembrane region" description="Helical" evidence="6">
    <location>
        <begin position="313"/>
        <end position="334"/>
    </location>
</feature>
<dbReference type="STRING" id="521045.Kole_0120"/>
<evidence type="ECO:0000256" key="1">
    <source>
        <dbReference type="ARBA" id="ARBA00004651"/>
    </source>
</evidence>
<dbReference type="GO" id="GO:0005886">
    <property type="term" value="C:plasma membrane"/>
    <property type="evidence" value="ECO:0007669"/>
    <property type="project" value="UniProtKB-SubCell"/>
</dbReference>
<dbReference type="PANTHER" id="PTHR42770:SF11">
    <property type="entry name" value="INNER MEMBRANE TRANSPORT PROTEIN YBAT"/>
    <property type="match status" value="1"/>
</dbReference>
<keyword evidence="2" id="KW-1003">Cell membrane</keyword>
<evidence type="ECO:0000256" key="6">
    <source>
        <dbReference type="SAM" id="Phobius"/>
    </source>
</evidence>
<feature type="transmembrane region" description="Helical" evidence="6">
    <location>
        <begin position="340"/>
        <end position="358"/>
    </location>
</feature>
<protein>
    <submittedName>
        <fullName evidence="7">Amino acid permease-associated region</fullName>
    </submittedName>
</protein>
<dbReference type="InterPro" id="IPR002293">
    <property type="entry name" value="AA/rel_permease1"/>
</dbReference>
<feature type="transmembrane region" description="Helical" evidence="6">
    <location>
        <begin position="221"/>
        <end position="244"/>
    </location>
</feature>
<dbReference type="RefSeq" id="WP_012744634.1">
    <property type="nucleotide sequence ID" value="NC_012785.1"/>
</dbReference>
<accession>C5CHV2</accession>
<organism evidence="7 8">
    <name type="scientific">Kosmotoga olearia (strain ATCC BAA-1733 / DSM 21960 / TBF 19.5.1)</name>
    <dbReference type="NCBI Taxonomy" id="521045"/>
    <lineage>
        <taxon>Bacteria</taxon>
        <taxon>Thermotogati</taxon>
        <taxon>Thermotogota</taxon>
        <taxon>Thermotogae</taxon>
        <taxon>Kosmotogales</taxon>
        <taxon>Kosmotogaceae</taxon>
        <taxon>Kosmotoga</taxon>
    </lineage>
</organism>
<reference evidence="7" key="2">
    <citation type="journal article" date="2011" name="J. Bacteriol.">
        <title>Genome Sequence of Kosmotoga olearia Strain TBF 19.5.1, a Thermophilic Bacterium with a Wide Growth Temperature Range, Isolated from the Troll B Oil Platform in the North Sea.</title>
        <authorList>
            <person name="Swithers K.S."/>
            <person name="Dipippo J.L."/>
            <person name="Bruce D.C."/>
            <person name="Detter C."/>
            <person name="Tapia R."/>
            <person name="Han S."/>
            <person name="Goodwin L.A."/>
            <person name="Han J."/>
            <person name="Woyke T."/>
            <person name="Pitluck S."/>
            <person name="Pennacchio L."/>
            <person name="Nolan M."/>
            <person name="Mikhailova N."/>
            <person name="Land M.L."/>
            <person name="Nesbo C.L."/>
            <person name="Gogarten J.P."/>
            <person name="Noll K.M."/>
        </authorList>
    </citation>
    <scope>NUCLEOTIDE SEQUENCE [LARGE SCALE GENOMIC DNA]</scope>
    <source>
        <strain evidence="7">TBF 19.5.1</strain>
    </source>
</reference>
<name>C5CHV2_KOSOT</name>
<evidence type="ECO:0000256" key="2">
    <source>
        <dbReference type="ARBA" id="ARBA00022475"/>
    </source>
</evidence>
<evidence type="ECO:0000313" key="8">
    <source>
        <dbReference type="Proteomes" id="UP000002382"/>
    </source>
</evidence>
<dbReference type="PANTHER" id="PTHR42770">
    <property type="entry name" value="AMINO ACID TRANSPORTER-RELATED"/>
    <property type="match status" value="1"/>
</dbReference>
<gene>
    <name evidence="7" type="ordered locus">Kole_0120</name>
</gene>
<evidence type="ECO:0000313" key="7">
    <source>
        <dbReference type="EMBL" id="ACR78846.1"/>
    </source>
</evidence>
<feature type="transmembrane region" description="Helical" evidence="6">
    <location>
        <begin position="187"/>
        <end position="209"/>
    </location>
</feature>
<dbReference type="HOGENOM" id="CLU_007946_15_2_0"/>
<dbReference type="eggNOG" id="COG0531">
    <property type="taxonomic scope" value="Bacteria"/>
</dbReference>
<dbReference type="OrthoDB" id="178667at2"/>
<dbReference type="Gene3D" id="1.20.1740.10">
    <property type="entry name" value="Amino acid/polyamine transporter I"/>
    <property type="match status" value="1"/>
</dbReference>
<dbReference type="EMBL" id="CP001634">
    <property type="protein sequence ID" value="ACR78846.1"/>
    <property type="molecule type" value="Genomic_DNA"/>
</dbReference>
<feature type="transmembrane region" description="Helical" evidence="6">
    <location>
        <begin position="370"/>
        <end position="390"/>
    </location>
</feature>
<dbReference type="PIRSF" id="PIRSF006060">
    <property type="entry name" value="AA_transporter"/>
    <property type="match status" value="1"/>
</dbReference>
<evidence type="ECO:0000256" key="5">
    <source>
        <dbReference type="ARBA" id="ARBA00023136"/>
    </source>
</evidence>